<reference evidence="1" key="1">
    <citation type="submission" date="2017-04" db="EMBL/GenBank/DDBJ databases">
        <title>Population genomics of picophytoplankton unveils novel chromosome hypervariability.</title>
        <authorList>
            <consortium name="DOE Joint Genome Institute"/>
            <person name="Blanc-Mathieu R."/>
            <person name="Krasovec M."/>
            <person name="Hebrard M."/>
            <person name="Yau S."/>
            <person name="Desgranges E."/>
            <person name="Martin J."/>
            <person name="Schackwitz W."/>
            <person name="Kuo A."/>
            <person name="Salin G."/>
            <person name="Donnadieu C."/>
            <person name="Desdevises Y."/>
            <person name="Sanchez-Ferandin S."/>
            <person name="Moreau H."/>
            <person name="Rivals E."/>
            <person name="Grigoriev I.V."/>
            <person name="Grimsley N."/>
            <person name="Eyre-Walker A."/>
            <person name="Piganeau G."/>
        </authorList>
    </citation>
    <scope>NUCLEOTIDE SEQUENCE [LARGE SCALE GENOMIC DNA]</scope>
    <source>
        <strain evidence="1">RCC 1115</strain>
    </source>
</reference>
<gene>
    <name evidence="1" type="ORF">BE221DRAFT_70160</name>
</gene>
<proteinExistence type="predicted"/>
<dbReference type="eggNOG" id="ENOG502SY88">
    <property type="taxonomic scope" value="Eukaryota"/>
</dbReference>
<organism evidence="1">
    <name type="scientific">Ostreococcus tauri</name>
    <name type="common">Marine green alga</name>
    <dbReference type="NCBI Taxonomy" id="70448"/>
    <lineage>
        <taxon>Eukaryota</taxon>
        <taxon>Viridiplantae</taxon>
        <taxon>Chlorophyta</taxon>
        <taxon>Mamiellophyceae</taxon>
        <taxon>Mamiellales</taxon>
        <taxon>Bathycoccaceae</taxon>
        <taxon>Ostreococcus</taxon>
    </lineage>
</organism>
<dbReference type="Proteomes" id="UP000195557">
    <property type="component" value="Unassembled WGS sequence"/>
</dbReference>
<sequence>MPGVEGVATRRSALIGFASGFVVQRRAWASPSFDAYAGKASNRIRFERPKEWTTAVDRVYDADASVSYGGNTISLIGNFKSVDTIAVRVERASRTAVEAGKRGDATGVAEALTAAERDAVANGGLVGVIGGVEGGQTGTIGFDLDPTVTMREDGVSGRRYFTYAYETKVCRGSIDEEGLGGTRTCVGPKGDVLPIIERKNACVVTFVGDRVVKLHASAVTSRFNEPEVLEIMNRAVETFTLDVV</sequence>
<name>A0A1Y5IF68_OSTTA</name>
<evidence type="ECO:0000313" key="1">
    <source>
        <dbReference type="EMBL" id="OUS48141.1"/>
    </source>
</evidence>
<protein>
    <submittedName>
        <fullName evidence="1">Uncharacterized protein</fullName>
    </submittedName>
</protein>
<dbReference type="AlphaFoldDB" id="A0A1Y5IF68"/>
<dbReference type="EMBL" id="KZ155776">
    <property type="protein sequence ID" value="OUS48141.1"/>
    <property type="molecule type" value="Genomic_DNA"/>
</dbReference>
<accession>A0A1Y5IF68</accession>